<dbReference type="Proteomes" id="UP000622797">
    <property type="component" value="Unassembled WGS sequence"/>
</dbReference>
<protein>
    <submittedName>
        <fullName evidence="2">Uncharacterized protein</fullName>
    </submittedName>
</protein>
<keyword evidence="3" id="KW-1185">Reference proteome</keyword>
<evidence type="ECO:0000313" key="2">
    <source>
        <dbReference type="EMBL" id="KAF4971228.1"/>
    </source>
</evidence>
<dbReference type="PANTHER" id="PTHR43157">
    <property type="entry name" value="PHOSPHATIDYLINOSITOL-GLYCAN BIOSYNTHESIS CLASS F PROTEIN-RELATED"/>
    <property type="match status" value="1"/>
</dbReference>
<dbReference type="OrthoDB" id="542013at2759"/>
<comment type="caution">
    <text evidence="2">The sequence shown here is derived from an EMBL/GenBank/DDBJ whole genome shotgun (WGS) entry which is preliminary data.</text>
</comment>
<evidence type="ECO:0000256" key="1">
    <source>
        <dbReference type="ARBA" id="ARBA00023002"/>
    </source>
</evidence>
<organism evidence="2 3">
    <name type="scientific">Fusarium sarcochroum</name>
    <dbReference type="NCBI Taxonomy" id="1208366"/>
    <lineage>
        <taxon>Eukaryota</taxon>
        <taxon>Fungi</taxon>
        <taxon>Dikarya</taxon>
        <taxon>Ascomycota</taxon>
        <taxon>Pezizomycotina</taxon>
        <taxon>Sordariomycetes</taxon>
        <taxon>Hypocreomycetidae</taxon>
        <taxon>Hypocreales</taxon>
        <taxon>Nectriaceae</taxon>
        <taxon>Fusarium</taxon>
        <taxon>Fusarium lateritium species complex</taxon>
    </lineage>
</organism>
<dbReference type="Gene3D" id="3.40.50.720">
    <property type="entry name" value="NAD(P)-binding Rossmann-like Domain"/>
    <property type="match status" value="1"/>
</dbReference>
<reference evidence="2" key="2">
    <citation type="submission" date="2020-05" db="EMBL/GenBank/DDBJ databases">
        <authorList>
            <person name="Kim H.-S."/>
            <person name="Proctor R.H."/>
            <person name="Brown D.W."/>
        </authorList>
    </citation>
    <scope>NUCLEOTIDE SEQUENCE</scope>
    <source>
        <strain evidence="2">NRRL 20472</strain>
    </source>
</reference>
<gene>
    <name evidence="2" type="ORF">FSARC_1950</name>
</gene>
<keyword evidence="1" id="KW-0560">Oxidoreductase</keyword>
<dbReference type="PRINTS" id="PR00081">
    <property type="entry name" value="GDHRDH"/>
</dbReference>
<dbReference type="InterPro" id="IPR036291">
    <property type="entry name" value="NAD(P)-bd_dom_sf"/>
</dbReference>
<dbReference type="Pfam" id="PF00106">
    <property type="entry name" value="adh_short"/>
    <property type="match status" value="1"/>
</dbReference>
<evidence type="ECO:0000313" key="3">
    <source>
        <dbReference type="Proteomes" id="UP000622797"/>
    </source>
</evidence>
<dbReference type="PANTHER" id="PTHR43157:SF35">
    <property type="entry name" value="DEHYDROGENASE_REDUCTASE FAMILY PROTEIN, PUTATIVE-RELATED"/>
    <property type="match status" value="1"/>
</dbReference>
<dbReference type="InterPro" id="IPR002347">
    <property type="entry name" value="SDR_fam"/>
</dbReference>
<proteinExistence type="predicted"/>
<dbReference type="AlphaFoldDB" id="A0A8H4U842"/>
<dbReference type="SUPFAM" id="SSF51735">
    <property type="entry name" value="NAD(P)-binding Rossmann-fold domains"/>
    <property type="match status" value="1"/>
</dbReference>
<name>A0A8H4U842_9HYPO</name>
<accession>A0A8H4U842</accession>
<dbReference type="GO" id="GO:0016491">
    <property type="term" value="F:oxidoreductase activity"/>
    <property type="evidence" value="ECO:0007669"/>
    <property type="project" value="UniProtKB-KW"/>
</dbReference>
<reference evidence="2" key="1">
    <citation type="journal article" date="2020" name="BMC Genomics">
        <title>Correction to: Identification and distribution of gene clusters required for synthesis of sphingolipid metabolism inhibitors in diverse species of the filamentous fungus Fusarium.</title>
        <authorList>
            <person name="Kim H.S."/>
            <person name="Lohmar J.M."/>
            <person name="Busman M."/>
            <person name="Brown D.W."/>
            <person name="Naumann T.A."/>
            <person name="Divon H.H."/>
            <person name="Lysoe E."/>
            <person name="Uhlig S."/>
            <person name="Proctor R.H."/>
        </authorList>
    </citation>
    <scope>NUCLEOTIDE SEQUENCE</scope>
    <source>
        <strain evidence="2">NRRL 20472</strain>
    </source>
</reference>
<sequence>MSAQLKHNAAWEASPLAFLSRQFIEGVPKIPKSVNLSGKTALITGSNVGLGFECARQLLALNLSHLIIAVRNQTRGDAAAKKLRNEFPQAKIEVSIVDMASYKSMQDFAKRCETLPRLDIAILNAGLSRPQFERSDESKHEMTSQINYLSTALLAILLIPVLKTKRGTSGPTHLALVGSDMSYWAEWTGTNDSIWDVVDNPANFSSNGAYKTSKLLLIMFVDKLSQNVSPEEVVVNFPNPGACNGTEFGSDGHRSKIEQFWMAIAKPLVGRMVATGARSYVDAVAVKGTESHGSFVGEGKVKPFPQIMYEPAGKALQETLWEDLMKELSFAKPLEILKGGN</sequence>
<dbReference type="EMBL" id="JABEXW010000100">
    <property type="protein sequence ID" value="KAF4971228.1"/>
    <property type="molecule type" value="Genomic_DNA"/>
</dbReference>